<dbReference type="PROSITE" id="PS50026">
    <property type="entry name" value="EGF_3"/>
    <property type="match status" value="1"/>
</dbReference>
<feature type="compositionally biased region" description="Basic residues" evidence="11">
    <location>
        <begin position="929"/>
        <end position="939"/>
    </location>
</feature>
<evidence type="ECO:0000256" key="8">
    <source>
        <dbReference type="ARBA" id="ARBA00023157"/>
    </source>
</evidence>
<feature type="region of interest" description="Disordered" evidence="11">
    <location>
        <begin position="307"/>
        <end position="382"/>
    </location>
</feature>
<keyword evidence="2" id="KW-0812">Transmembrane</keyword>
<feature type="region of interest" description="Disordered" evidence="11">
    <location>
        <begin position="920"/>
        <end position="1015"/>
    </location>
</feature>
<keyword evidence="8 10" id="KW-1015">Disulfide bond</keyword>
<dbReference type="InterPro" id="IPR001791">
    <property type="entry name" value="Laminin_G"/>
</dbReference>
<feature type="compositionally biased region" description="Low complexity" evidence="11">
    <location>
        <begin position="978"/>
        <end position="988"/>
    </location>
</feature>
<dbReference type="EMBL" id="JAWZYT010005526">
    <property type="protein sequence ID" value="KAK4290310.1"/>
    <property type="molecule type" value="Genomic_DNA"/>
</dbReference>
<dbReference type="InterPro" id="IPR002126">
    <property type="entry name" value="Cadherin-like_dom"/>
</dbReference>
<feature type="domain" description="Cadherin" evidence="14">
    <location>
        <begin position="6"/>
        <end position="75"/>
    </location>
</feature>
<feature type="compositionally biased region" description="Low complexity" evidence="11">
    <location>
        <begin position="940"/>
        <end position="955"/>
    </location>
</feature>
<dbReference type="Gene3D" id="2.60.120.200">
    <property type="match status" value="1"/>
</dbReference>
<keyword evidence="4" id="KW-0677">Repeat</keyword>
<dbReference type="PROSITE" id="PS50025">
    <property type="entry name" value="LAM_G_DOMAIN"/>
    <property type="match status" value="1"/>
</dbReference>
<dbReference type="CDD" id="cd11304">
    <property type="entry name" value="Cadherin_repeat"/>
    <property type="match status" value="2"/>
</dbReference>
<evidence type="ECO:0000313" key="16">
    <source>
        <dbReference type="Proteomes" id="UP001292094"/>
    </source>
</evidence>
<keyword evidence="3" id="KW-0732">Signal</keyword>
<dbReference type="GO" id="GO:0007163">
    <property type="term" value="P:establishment or maintenance of cell polarity"/>
    <property type="evidence" value="ECO:0007669"/>
    <property type="project" value="UniProtKB-ARBA"/>
</dbReference>
<dbReference type="Proteomes" id="UP001292094">
    <property type="component" value="Unassembled WGS sequence"/>
</dbReference>
<feature type="compositionally biased region" description="Basic residues" evidence="11">
    <location>
        <begin position="333"/>
        <end position="342"/>
    </location>
</feature>
<dbReference type="PROSITE" id="PS00022">
    <property type="entry name" value="EGF_1"/>
    <property type="match status" value="2"/>
</dbReference>
<feature type="disulfide bond" evidence="10">
    <location>
        <begin position="783"/>
        <end position="792"/>
    </location>
</feature>
<dbReference type="PANTHER" id="PTHR24027">
    <property type="entry name" value="CADHERIN-23"/>
    <property type="match status" value="1"/>
</dbReference>
<dbReference type="SUPFAM" id="SSF49313">
    <property type="entry name" value="Cadherin-like"/>
    <property type="match status" value="3"/>
</dbReference>
<keyword evidence="16" id="KW-1185">Reference proteome</keyword>
<evidence type="ECO:0000256" key="3">
    <source>
        <dbReference type="ARBA" id="ARBA00022729"/>
    </source>
</evidence>
<keyword evidence="10" id="KW-0245">EGF-like domain</keyword>
<dbReference type="GO" id="GO:0044331">
    <property type="term" value="P:cell-cell adhesion mediated by cadherin"/>
    <property type="evidence" value="ECO:0007669"/>
    <property type="project" value="TreeGrafter"/>
</dbReference>
<dbReference type="GO" id="GO:0034332">
    <property type="term" value="P:adherens junction organization"/>
    <property type="evidence" value="ECO:0007669"/>
    <property type="project" value="TreeGrafter"/>
</dbReference>
<keyword evidence="7" id="KW-0472">Membrane</keyword>
<dbReference type="Gene3D" id="2.60.40.60">
    <property type="entry name" value="Cadherins"/>
    <property type="match status" value="2"/>
</dbReference>
<organism evidence="15 16">
    <name type="scientific">Petrolisthes manimaculis</name>
    <dbReference type="NCBI Taxonomy" id="1843537"/>
    <lineage>
        <taxon>Eukaryota</taxon>
        <taxon>Metazoa</taxon>
        <taxon>Ecdysozoa</taxon>
        <taxon>Arthropoda</taxon>
        <taxon>Crustacea</taxon>
        <taxon>Multicrustacea</taxon>
        <taxon>Malacostraca</taxon>
        <taxon>Eumalacostraca</taxon>
        <taxon>Eucarida</taxon>
        <taxon>Decapoda</taxon>
        <taxon>Pleocyemata</taxon>
        <taxon>Anomura</taxon>
        <taxon>Galatheoidea</taxon>
        <taxon>Porcellanidae</taxon>
        <taxon>Petrolisthes</taxon>
    </lineage>
</organism>
<gene>
    <name evidence="15" type="ORF">Pmani_036772</name>
</gene>
<feature type="region of interest" description="Disordered" evidence="11">
    <location>
        <begin position="435"/>
        <end position="460"/>
    </location>
</feature>
<feature type="domain" description="Cadherin" evidence="14">
    <location>
        <begin position="75"/>
        <end position="189"/>
    </location>
</feature>
<evidence type="ECO:0000256" key="5">
    <source>
        <dbReference type="ARBA" id="ARBA00022837"/>
    </source>
</evidence>
<comment type="caution">
    <text evidence="10">Lacks conserved residue(s) required for the propagation of feature annotation.</text>
</comment>
<dbReference type="PROSITE" id="PS01186">
    <property type="entry name" value="EGF_2"/>
    <property type="match status" value="1"/>
</dbReference>
<comment type="caution">
    <text evidence="15">The sequence shown here is derived from an EMBL/GenBank/DDBJ whole genome shotgun (WGS) entry which is preliminary data.</text>
</comment>
<dbReference type="CDD" id="cd00054">
    <property type="entry name" value="EGF_CA"/>
    <property type="match status" value="1"/>
</dbReference>
<feature type="compositionally biased region" description="Low complexity" evidence="11">
    <location>
        <begin position="438"/>
        <end position="453"/>
    </location>
</feature>
<evidence type="ECO:0000256" key="10">
    <source>
        <dbReference type="PROSITE-ProRule" id="PRU00076"/>
    </source>
</evidence>
<dbReference type="GO" id="GO:0005912">
    <property type="term" value="C:adherens junction"/>
    <property type="evidence" value="ECO:0007669"/>
    <property type="project" value="TreeGrafter"/>
</dbReference>
<protein>
    <recommendedName>
        <fullName evidence="17">Neural-cadherin</fullName>
    </recommendedName>
</protein>
<reference evidence="15" key="1">
    <citation type="submission" date="2023-11" db="EMBL/GenBank/DDBJ databases">
        <title>Genome assemblies of two species of porcelain crab, Petrolisthes cinctipes and Petrolisthes manimaculis (Anomura: Porcellanidae).</title>
        <authorList>
            <person name="Angst P."/>
        </authorList>
    </citation>
    <scope>NUCLEOTIDE SEQUENCE</scope>
    <source>
        <strain evidence="15">PB745_02</strain>
        <tissue evidence="15">Gill</tissue>
    </source>
</reference>
<dbReference type="GO" id="GO:0007156">
    <property type="term" value="P:homophilic cell adhesion via plasma membrane adhesion molecules"/>
    <property type="evidence" value="ECO:0007669"/>
    <property type="project" value="InterPro"/>
</dbReference>
<dbReference type="SMART" id="SM00181">
    <property type="entry name" value="EGF"/>
    <property type="match status" value="2"/>
</dbReference>
<feature type="compositionally biased region" description="Low complexity" evidence="11">
    <location>
        <begin position="307"/>
        <end position="317"/>
    </location>
</feature>
<dbReference type="GO" id="GO:0007043">
    <property type="term" value="P:cell-cell junction assembly"/>
    <property type="evidence" value="ECO:0007669"/>
    <property type="project" value="TreeGrafter"/>
</dbReference>
<evidence type="ECO:0000259" key="14">
    <source>
        <dbReference type="PROSITE" id="PS50268"/>
    </source>
</evidence>
<dbReference type="Pfam" id="PF02210">
    <property type="entry name" value="Laminin_G_2"/>
    <property type="match status" value="1"/>
</dbReference>
<feature type="domain" description="EGF-like" evidence="13">
    <location>
        <begin position="758"/>
        <end position="793"/>
    </location>
</feature>
<dbReference type="SUPFAM" id="SSF49899">
    <property type="entry name" value="Concanavalin A-like lectins/glucanases"/>
    <property type="match status" value="2"/>
</dbReference>
<proteinExistence type="predicted"/>
<comment type="subcellular location">
    <subcellularLocation>
        <location evidence="1">Membrane</location>
        <topology evidence="1">Single-pass membrane protein</topology>
    </subcellularLocation>
</comment>
<evidence type="ECO:0000313" key="15">
    <source>
        <dbReference type="EMBL" id="KAK4290310.1"/>
    </source>
</evidence>
<dbReference type="GO" id="GO:0008013">
    <property type="term" value="F:beta-catenin binding"/>
    <property type="evidence" value="ECO:0007669"/>
    <property type="project" value="TreeGrafter"/>
</dbReference>
<dbReference type="SMART" id="SM00112">
    <property type="entry name" value="CA"/>
    <property type="match status" value="2"/>
</dbReference>
<name>A0AAE1NHN6_9EUCA</name>
<dbReference type="SMART" id="SM00282">
    <property type="entry name" value="LamG"/>
    <property type="match status" value="1"/>
</dbReference>
<dbReference type="InterPro" id="IPR013320">
    <property type="entry name" value="ConA-like_dom_sf"/>
</dbReference>
<evidence type="ECO:0000256" key="6">
    <source>
        <dbReference type="ARBA" id="ARBA00022989"/>
    </source>
</evidence>
<evidence type="ECO:0000259" key="13">
    <source>
        <dbReference type="PROSITE" id="PS50026"/>
    </source>
</evidence>
<dbReference type="AlphaFoldDB" id="A0AAE1NHN6"/>
<evidence type="ECO:0008006" key="17">
    <source>
        <dbReference type="Google" id="ProtNLM"/>
    </source>
</evidence>
<feature type="compositionally biased region" description="Polar residues" evidence="11">
    <location>
        <begin position="318"/>
        <end position="329"/>
    </location>
</feature>
<evidence type="ECO:0000256" key="9">
    <source>
        <dbReference type="PROSITE-ProRule" id="PRU00043"/>
    </source>
</evidence>
<accession>A0AAE1NHN6</accession>
<dbReference type="PANTHER" id="PTHR24027:SF422">
    <property type="entry name" value="CADHERIN DOMAIN-CONTAINING PROTEIN"/>
    <property type="match status" value="1"/>
</dbReference>
<dbReference type="GO" id="GO:0045296">
    <property type="term" value="F:cadherin binding"/>
    <property type="evidence" value="ECO:0007669"/>
    <property type="project" value="TreeGrafter"/>
</dbReference>
<evidence type="ECO:0000256" key="2">
    <source>
        <dbReference type="ARBA" id="ARBA00022692"/>
    </source>
</evidence>
<sequence length="1046" mass="113035">MGRQGVQYRVEGGWGALTVEEGGMVRLWKALDRDAPGGDKGLATIIATDEGSPPLSSTATLSVTVNDINDSPPYLLPPTTLRIEEEVPASLLGTLRATDDDIWQLGHGPPFTFSLAPSNPPHVTRALTLRYIRGADSGRGGAEVWTTGPLDREKHRQLTLEVEVRDAGGVAASHPVTVLLGDVNDNPMKTGHKTVYVWKTQGSGTESDLGRVYVEDPDDCDLEDKRFRWASAPHPLFSLHTRTGQIRALTTLREARYELEFSVSDVAWDQHNVRARKGGGGLGTLTEAVKKVLGSGVVGVEVVSVHGPPQQQQQQQQHPNTHTSGNYTNTHTSHSHKQHKHQSIPPSSSSSSSSSPVHPPPPTRDGGPHTPTVESPRHSQHPPTPYACVWLSVREGNGDTFMDPVKLRGLLGIHLPQIEDAMKLQVSVEDLQTIDIPSSSSSSSSISSSSSSSFTPDPHAPSYAASSLASVALPLQVVDANTTSLVTPLLPPSPLPCHPHHHHHHHHPHPPPRPLLAPTCTTTTNTCLNGGRCLHSRCVCPGGSWGPRCKVLSRTFQGAGWVWVPGPAPCLPTKLSLRLLLRRPSALLLYSGPLSPYPTRAHRPHTPMLALQVVGGRPEVVVEGVRGSLRVEVNTTLNLDVWHTLHLHLTHQGVSLMVDLCGVGWSGKKKEKETTLDHCLGTALWPSPDHSGPWVGGGPLQVGGLAHPHPHAHQYGWTHELVHHPLSGCVSHLTLNTELVDLGEAPHSGGSERGCGPQNSACGGGCGVRGDCVGGLLNPSCRCQPGWTGPRCEERTSPVGLGKGSYASLPLPLIPDPYTIRLQVRVRARGRPHGLVIQLGQSYSSRAVTLWLHEGTPCAGMSGEDVATVEVCLEDVATWDGTWRTLFMSRHGHNLLLSLLDDGDNTWRHNESLATLDYKTTTPVSRLSTRPHHHHHHQSSSRPSEITSDSSDITSRPTEITRRRPSKIVSRSSQLKNSLTTITTTTTHSTHHSAHHTSGSPPHLLPQPPHLLPPPHLLLDRVRVGGIPENEDATLTEVRHDLHDCK</sequence>
<dbReference type="InterPro" id="IPR000742">
    <property type="entry name" value="EGF"/>
</dbReference>
<dbReference type="PROSITE" id="PS50268">
    <property type="entry name" value="CADHERIN_2"/>
    <property type="match status" value="2"/>
</dbReference>
<dbReference type="GO" id="GO:0016477">
    <property type="term" value="P:cell migration"/>
    <property type="evidence" value="ECO:0007669"/>
    <property type="project" value="TreeGrafter"/>
</dbReference>
<evidence type="ECO:0000259" key="12">
    <source>
        <dbReference type="PROSITE" id="PS50025"/>
    </source>
</evidence>
<feature type="compositionally biased region" description="Low complexity" evidence="11">
    <location>
        <begin position="343"/>
        <end position="356"/>
    </location>
</feature>
<evidence type="ECO:0000256" key="4">
    <source>
        <dbReference type="ARBA" id="ARBA00022737"/>
    </source>
</evidence>
<feature type="domain" description="Laminin G" evidence="12">
    <location>
        <begin position="553"/>
        <end position="755"/>
    </location>
</feature>
<evidence type="ECO:0000256" key="7">
    <source>
        <dbReference type="ARBA" id="ARBA00023136"/>
    </source>
</evidence>
<keyword evidence="6" id="KW-1133">Transmembrane helix</keyword>
<dbReference type="GO" id="GO:0000902">
    <property type="term" value="P:cell morphogenesis"/>
    <property type="evidence" value="ECO:0007669"/>
    <property type="project" value="TreeGrafter"/>
</dbReference>
<dbReference type="GO" id="GO:0005509">
    <property type="term" value="F:calcium ion binding"/>
    <property type="evidence" value="ECO:0007669"/>
    <property type="project" value="UniProtKB-UniRule"/>
</dbReference>
<dbReference type="GO" id="GO:0016339">
    <property type="term" value="P:calcium-dependent cell-cell adhesion via plasma membrane cell adhesion molecules"/>
    <property type="evidence" value="ECO:0007669"/>
    <property type="project" value="TreeGrafter"/>
</dbReference>
<evidence type="ECO:0000256" key="1">
    <source>
        <dbReference type="ARBA" id="ARBA00004167"/>
    </source>
</evidence>
<feature type="disulfide bond" evidence="10">
    <location>
        <begin position="762"/>
        <end position="772"/>
    </location>
</feature>
<dbReference type="InterPro" id="IPR039808">
    <property type="entry name" value="Cadherin"/>
</dbReference>
<dbReference type="InterPro" id="IPR015919">
    <property type="entry name" value="Cadherin-like_sf"/>
</dbReference>
<dbReference type="GO" id="GO:0001736">
    <property type="term" value="P:establishment of planar polarity"/>
    <property type="evidence" value="ECO:0007669"/>
    <property type="project" value="UniProtKB-ARBA"/>
</dbReference>
<dbReference type="GO" id="GO:0016342">
    <property type="term" value="C:catenin complex"/>
    <property type="evidence" value="ECO:0007669"/>
    <property type="project" value="TreeGrafter"/>
</dbReference>
<feature type="compositionally biased region" description="Pro residues" evidence="11">
    <location>
        <begin position="1003"/>
        <end position="1015"/>
    </location>
</feature>
<evidence type="ECO:0000256" key="11">
    <source>
        <dbReference type="SAM" id="MobiDB-lite"/>
    </source>
</evidence>
<dbReference type="PRINTS" id="PR00205">
    <property type="entry name" value="CADHERIN"/>
</dbReference>
<keyword evidence="5 9" id="KW-0106">Calcium</keyword>